<dbReference type="PANTHER" id="PTHR43523">
    <property type="entry name" value="GLUCOSE-1-PHOSPHATE ADENYLYLTRANSFERASE-RELATED"/>
    <property type="match status" value="1"/>
</dbReference>
<dbReference type="NCBIfam" id="TIGR02092">
    <property type="entry name" value="glgD"/>
    <property type="match status" value="1"/>
</dbReference>
<keyword evidence="2" id="KW-0320">Glycogen biosynthesis</keyword>
<keyword evidence="6" id="KW-1185">Reference proteome</keyword>
<protein>
    <submittedName>
        <fullName evidence="5">Glucose-1-phosphate adenylyltransferase subunit GlgD</fullName>
        <ecNumber evidence="5">2.7.7.27</ecNumber>
    </submittedName>
</protein>
<dbReference type="Gene3D" id="3.90.550.10">
    <property type="entry name" value="Spore Coat Polysaccharide Biosynthesis Protein SpsA, Chain A"/>
    <property type="match status" value="1"/>
</dbReference>
<evidence type="ECO:0000256" key="1">
    <source>
        <dbReference type="ARBA" id="ARBA00010443"/>
    </source>
</evidence>
<dbReference type="Pfam" id="PF00483">
    <property type="entry name" value="NTP_transferase"/>
    <property type="match status" value="1"/>
</dbReference>
<dbReference type="SUPFAM" id="SSF51161">
    <property type="entry name" value="Trimeric LpxA-like enzymes"/>
    <property type="match status" value="1"/>
</dbReference>
<dbReference type="SUPFAM" id="SSF53448">
    <property type="entry name" value="Nucleotide-diphospho-sugar transferases"/>
    <property type="match status" value="1"/>
</dbReference>
<dbReference type="RefSeq" id="WP_201426770.1">
    <property type="nucleotide sequence ID" value="NZ_JAEQMG010000035.1"/>
</dbReference>
<dbReference type="CDD" id="cd04651">
    <property type="entry name" value="LbH_G1P_AT_C"/>
    <property type="match status" value="1"/>
</dbReference>
<evidence type="ECO:0000313" key="5">
    <source>
        <dbReference type="EMBL" id="MBK6087466.1"/>
    </source>
</evidence>
<evidence type="ECO:0000259" key="3">
    <source>
        <dbReference type="Pfam" id="PF00483"/>
    </source>
</evidence>
<accession>A0A934TXX9</accession>
<dbReference type="InterPro" id="IPR011831">
    <property type="entry name" value="ADP-Glc_PPase"/>
</dbReference>
<sequence length="370" mass="41645">MASNRILGLIFANSNEKNLPELTAYRTTGSVPFGGKYRLIDFPLSNMSNSGINNIGIVAKSNFMSLMDHVGSGSAWDLARRRSGLSILPPYGEHSFATLVETLFNLHGYIEHGDEDYILISPSDCVHNMDYGKVLEFAEKNRSDITFIYTKRVVKEITDDFRCILDVDADGKVTKIMASPVDDCVCNLDIGIILMKKTVLMALIRQAMSESKYSFVRDVLQNSLDRHRVYAYELKGYCEIIGSVKEYYDANMKIMDRDTRYKLFDYKHPIYTKVRDDAPSRYGLNCNVKDSLIAQGCVINGIVENSIISKGVYIGHDAVIKNCIIMQDCIIGDKAQLINLVIDKDVNVSRGSKLQGTRNYPMYIAKRSIV</sequence>
<comment type="caution">
    <text evidence="5">The sequence shown here is derived from an EMBL/GenBank/DDBJ whole genome shotgun (WGS) entry which is preliminary data.</text>
</comment>
<feature type="domain" description="Glucose-1-phosphate adenylyltransferase/Bifunctional protein GlmU-like C-terminal hexapeptide" evidence="4">
    <location>
        <begin position="285"/>
        <end position="352"/>
    </location>
</feature>
<dbReference type="AlphaFoldDB" id="A0A934TXX9"/>
<dbReference type="GO" id="GO:0005978">
    <property type="term" value="P:glycogen biosynthetic process"/>
    <property type="evidence" value="ECO:0007669"/>
    <property type="project" value="UniProtKB-KW"/>
</dbReference>
<keyword evidence="5" id="KW-0808">Transferase</keyword>
<evidence type="ECO:0000259" key="4">
    <source>
        <dbReference type="Pfam" id="PF24894"/>
    </source>
</evidence>
<dbReference type="EMBL" id="JAEQMG010000035">
    <property type="protein sequence ID" value="MBK6087466.1"/>
    <property type="molecule type" value="Genomic_DNA"/>
</dbReference>
<dbReference type="InterPro" id="IPR056818">
    <property type="entry name" value="GlmU/GlgC-like_hexapep"/>
</dbReference>
<name>A0A934TXX9_9FIRM</name>
<gene>
    <name evidence="5" type="primary">glgD</name>
    <name evidence="5" type="ORF">JKK62_02170</name>
</gene>
<dbReference type="EC" id="2.7.7.27" evidence="5"/>
<organism evidence="5 6">
    <name type="scientific">Ruminococcus difficilis</name>
    <dbReference type="NCBI Taxonomy" id="2763069"/>
    <lineage>
        <taxon>Bacteria</taxon>
        <taxon>Bacillati</taxon>
        <taxon>Bacillota</taxon>
        <taxon>Clostridia</taxon>
        <taxon>Eubacteriales</taxon>
        <taxon>Oscillospiraceae</taxon>
        <taxon>Ruminococcus</taxon>
    </lineage>
</organism>
<evidence type="ECO:0000256" key="2">
    <source>
        <dbReference type="ARBA" id="ARBA00023056"/>
    </source>
</evidence>
<dbReference type="Pfam" id="PF24894">
    <property type="entry name" value="Hexapep_GlmU"/>
    <property type="match status" value="1"/>
</dbReference>
<keyword evidence="5" id="KW-0548">Nucleotidyltransferase</keyword>
<dbReference type="CDD" id="cd02508">
    <property type="entry name" value="ADP_Glucose_PP"/>
    <property type="match status" value="1"/>
</dbReference>
<dbReference type="Gene3D" id="2.160.10.10">
    <property type="entry name" value="Hexapeptide repeat proteins"/>
    <property type="match status" value="1"/>
</dbReference>
<dbReference type="PANTHER" id="PTHR43523:SF6">
    <property type="entry name" value="GLYCOGEN BIOSYNTHESIS PROTEIN GLGD"/>
    <property type="match status" value="1"/>
</dbReference>
<proteinExistence type="inferred from homology"/>
<evidence type="ECO:0000313" key="6">
    <source>
        <dbReference type="Proteomes" id="UP000633365"/>
    </source>
</evidence>
<comment type="similarity">
    <text evidence="1">Belongs to the bacterial/plant glucose-1-phosphate adenylyltransferase family.</text>
</comment>
<dbReference type="InterPro" id="IPR029044">
    <property type="entry name" value="Nucleotide-diphossugar_trans"/>
</dbReference>
<dbReference type="GO" id="GO:0008878">
    <property type="term" value="F:glucose-1-phosphate adenylyltransferase activity"/>
    <property type="evidence" value="ECO:0007669"/>
    <property type="project" value="UniProtKB-EC"/>
</dbReference>
<feature type="domain" description="Nucleotidyl transferase" evidence="3">
    <location>
        <begin position="18"/>
        <end position="255"/>
    </location>
</feature>
<reference evidence="5" key="1">
    <citation type="submission" date="2021-01" db="EMBL/GenBank/DDBJ databases">
        <title>Genome public.</title>
        <authorList>
            <person name="Liu C."/>
            <person name="Sun Q."/>
        </authorList>
    </citation>
    <scope>NUCLEOTIDE SEQUENCE</scope>
    <source>
        <strain evidence="5">M6</strain>
    </source>
</reference>
<dbReference type="Proteomes" id="UP000633365">
    <property type="component" value="Unassembled WGS sequence"/>
</dbReference>
<dbReference type="InterPro" id="IPR005835">
    <property type="entry name" value="NTP_transferase_dom"/>
</dbReference>
<dbReference type="InterPro" id="IPR011004">
    <property type="entry name" value="Trimer_LpxA-like_sf"/>
</dbReference>
<dbReference type="InterPro" id="IPR011832">
    <property type="entry name" value="GlgDAde_trans"/>
</dbReference>